<feature type="transmembrane region" description="Helical" evidence="1">
    <location>
        <begin position="48"/>
        <end position="64"/>
    </location>
</feature>
<dbReference type="STRING" id="1000565.METUNv1_03225"/>
<proteinExistence type="predicted"/>
<feature type="signal peptide" evidence="2">
    <location>
        <begin position="1"/>
        <end position="24"/>
    </location>
</feature>
<evidence type="ECO:0000256" key="2">
    <source>
        <dbReference type="SAM" id="SignalP"/>
    </source>
</evidence>
<gene>
    <name evidence="3" type="ORF">METUNv1_03225</name>
</gene>
<accession>F5RGC8</accession>
<feature type="chain" id="PRO_5003331584" evidence="2">
    <location>
        <begin position="25"/>
        <end position="196"/>
    </location>
</feature>
<organism evidence="3 4">
    <name type="scientific">Methyloversatilis universalis (strain ATCC BAA-1314 / DSM 25237 / JCM 13912 / CCUG 52030 / FAM5)</name>
    <dbReference type="NCBI Taxonomy" id="1000565"/>
    <lineage>
        <taxon>Bacteria</taxon>
        <taxon>Pseudomonadati</taxon>
        <taxon>Pseudomonadota</taxon>
        <taxon>Betaproteobacteria</taxon>
        <taxon>Nitrosomonadales</taxon>
        <taxon>Sterolibacteriaceae</taxon>
        <taxon>Methyloversatilis</taxon>
    </lineage>
</organism>
<evidence type="ECO:0000313" key="4">
    <source>
        <dbReference type="Proteomes" id="UP000005019"/>
    </source>
</evidence>
<dbReference type="eggNOG" id="COG2370">
    <property type="taxonomic scope" value="Bacteria"/>
</dbReference>
<keyword evidence="4" id="KW-1185">Reference proteome</keyword>
<keyword evidence="1" id="KW-0812">Transmembrane</keyword>
<dbReference type="Pfam" id="PF04955">
    <property type="entry name" value="HupE_UreJ"/>
    <property type="match status" value="1"/>
</dbReference>
<comment type="caution">
    <text evidence="3">The sequence shown here is derived from an EMBL/GenBank/DDBJ whole genome shotgun (WGS) entry which is preliminary data.</text>
</comment>
<dbReference type="InterPro" id="IPR007038">
    <property type="entry name" value="HupE_UreJ"/>
</dbReference>
<keyword evidence="2" id="KW-0732">Signal</keyword>
<evidence type="ECO:0000256" key="1">
    <source>
        <dbReference type="SAM" id="Phobius"/>
    </source>
</evidence>
<dbReference type="RefSeq" id="WP_008063476.1">
    <property type="nucleotide sequence ID" value="NZ_AFHG01000057.1"/>
</dbReference>
<keyword evidence="1" id="KW-0472">Membrane</keyword>
<name>F5RGC8_METUF</name>
<dbReference type="PIRSF" id="PIRSF016919">
    <property type="entry name" value="HupE_UreJ"/>
    <property type="match status" value="1"/>
</dbReference>
<keyword evidence="1" id="KW-1133">Transmembrane helix</keyword>
<sequence length="196" mass="18998">MNTSLVRRASVAAALTLAAGVVQAHEGHGAHGLAAGLAHPFAGADHLLAMIAVGVWSAAALPAAQRLAGPAFFLIALLVGAFIGVQTGAGGFVEAGVALSVAALGVLLLGRGRLPATAGFALVAAAGALHGVAHGAEWAAGSSFAAYAAGFVAGSALLHAAGLVAGSWLARVPAWAWRVQAAGVGAAGLFMFASRI</sequence>
<evidence type="ECO:0000313" key="3">
    <source>
        <dbReference type="EMBL" id="EGK70320.1"/>
    </source>
</evidence>
<feature type="transmembrane region" description="Helical" evidence="1">
    <location>
        <begin position="113"/>
        <end position="132"/>
    </location>
</feature>
<reference evidence="3 4" key="1">
    <citation type="journal article" date="2011" name="J. Bacteriol.">
        <title>Genome sequence of Methyloversatilis universalis FAM5T, a methylotrophic representative of the order Rhodocyclales.</title>
        <authorList>
            <person name="Kittichotirat W."/>
            <person name="Good N.M."/>
            <person name="Hall R."/>
            <person name="Bringel F."/>
            <person name="Lajus A."/>
            <person name="Medigue C."/>
            <person name="Smalley N.E."/>
            <person name="Beck D."/>
            <person name="Bumgarner R."/>
            <person name="Vuilleumier S."/>
            <person name="Kalyuzhnaya M.G."/>
        </authorList>
    </citation>
    <scope>NUCLEOTIDE SEQUENCE [LARGE SCALE GENOMIC DNA]</scope>
    <source>
        <strain evidence="4">ATCC BAA-1314 / JCM 13912 / FAM5</strain>
    </source>
</reference>
<feature type="transmembrane region" description="Helical" evidence="1">
    <location>
        <begin position="175"/>
        <end position="193"/>
    </location>
</feature>
<dbReference type="EMBL" id="AFHG01000057">
    <property type="protein sequence ID" value="EGK70320.1"/>
    <property type="molecule type" value="Genomic_DNA"/>
</dbReference>
<dbReference type="Proteomes" id="UP000005019">
    <property type="component" value="Unassembled WGS sequence"/>
</dbReference>
<feature type="transmembrane region" description="Helical" evidence="1">
    <location>
        <begin position="71"/>
        <end position="93"/>
    </location>
</feature>
<dbReference type="OrthoDB" id="9808192at2"/>
<protein>
    <submittedName>
        <fullName evidence="3">HupE/UreJ protein</fullName>
    </submittedName>
</protein>
<dbReference type="AlphaFoldDB" id="F5RGC8"/>
<feature type="transmembrane region" description="Helical" evidence="1">
    <location>
        <begin position="144"/>
        <end position="169"/>
    </location>
</feature>